<proteinExistence type="predicted"/>
<evidence type="ECO:0000313" key="2">
    <source>
        <dbReference type="Proteomes" id="UP000231136"/>
    </source>
</evidence>
<sequence>MKNNAINHKGEWDAFYRNWKAVWRNPEIGVYEKATLFNVFLYRSDNEGWCISERKMASDLHISKNRASIAINVLMKRGLIFGNGGERKRRKLRLSESLRSPNWISAKPNNWVSREPIKYQSKYQNNNEFKNSDKRTGKMEKILSPDQLHKKIQELKLRGGLR</sequence>
<accession>A0A2H0DT58</accession>
<gene>
    <name evidence="1" type="ORF">COW83_04735</name>
</gene>
<comment type="caution">
    <text evidence="1">The sequence shown here is derived from an EMBL/GenBank/DDBJ whole genome shotgun (WGS) entry which is preliminary data.</text>
</comment>
<dbReference type="Proteomes" id="UP000231136">
    <property type="component" value="Unassembled WGS sequence"/>
</dbReference>
<protein>
    <recommendedName>
        <fullName evidence="3">Helix-turn-helix domain-containing protein</fullName>
    </recommendedName>
</protein>
<name>A0A2H0DT58_9BACT</name>
<evidence type="ECO:0000313" key="1">
    <source>
        <dbReference type="EMBL" id="PIP85352.1"/>
    </source>
</evidence>
<evidence type="ECO:0008006" key="3">
    <source>
        <dbReference type="Google" id="ProtNLM"/>
    </source>
</evidence>
<organism evidence="1 2">
    <name type="scientific">Candidatus Collierbacteria bacterium CG22_combo_CG10-13_8_21_14_all_43_12</name>
    <dbReference type="NCBI Taxonomy" id="1974537"/>
    <lineage>
        <taxon>Bacteria</taxon>
        <taxon>Candidatus Collieribacteriota</taxon>
    </lineage>
</organism>
<reference evidence="1 2" key="1">
    <citation type="submission" date="2017-09" db="EMBL/GenBank/DDBJ databases">
        <title>Depth-based differentiation of microbial function through sediment-hosted aquifers and enrichment of novel symbionts in the deep terrestrial subsurface.</title>
        <authorList>
            <person name="Probst A.J."/>
            <person name="Ladd B."/>
            <person name="Jarett J.K."/>
            <person name="Geller-Mcgrath D.E."/>
            <person name="Sieber C.M."/>
            <person name="Emerson J.B."/>
            <person name="Anantharaman K."/>
            <person name="Thomas B.C."/>
            <person name="Malmstrom R."/>
            <person name="Stieglmeier M."/>
            <person name="Klingl A."/>
            <person name="Woyke T."/>
            <person name="Ryan C.M."/>
            <person name="Banfield J.F."/>
        </authorList>
    </citation>
    <scope>NUCLEOTIDE SEQUENCE [LARGE SCALE GENOMIC DNA]</scope>
    <source>
        <strain evidence="1">CG22_combo_CG10-13_8_21_14_all_43_12</strain>
    </source>
</reference>
<dbReference type="AlphaFoldDB" id="A0A2H0DT58"/>
<dbReference type="EMBL" id="PCTR01000137">
    <property type="protein sequence ID" value="PIP85352.1"/>
    <property type="molecule type" value="Genomic_DNA"/>
</dbReference>